<keyword evidence="4" id="KW-1185">Reference proteome</keyword>
<dbReference type="PANTHER" id="PTHR45023">
    <property type="match status" value="1"/>
</dbReference>
<dbReference type="Proteomes" id="UP001151760">
    <property type="component" value="Unassembled WGS sequence"/>
</dbReference>
<sequence length="201" mass="23664">MRTGFWFKVFENFKKEIGGTIRRYDIVIVKWKNPIRPKVVAFSVVYESVQRMDENGSSDLVLFQNALAEFQNGYGHLFIMNACWRILKNHEAWKEVEMPTYQRPMDKKPTQSNPPTPEKPPMPPISSFPTIEESDDEREICHGYLTEKEHQQLLLDEEALRETLEEEEAKAEKERAKAKKNGRNLLSKNKFMMSYSCWNLE</sequence>
<evidence type="ECO:0000313" key="3">
    <source>
        <dbReference type="EMBL" id="GJS51829.1"/>
    </source>
</evidence>
<accession>A0ABQ4WG35</accession>
<evidence type="ECO:0000256" key="2">
    <source>
        <dbReference type="SAM" id="MobiDB-lite"/>
    </source>
</evidence>
<dbReference type="PANTHER" id="PTHR45023:SF4">
    <property type="entry name" value="GLYCINE-RICH PROTEIN-RELATED"/>
    <property type="match status" value="1"/>
</dbReference>
<comment type="caution">
    <text evidence="3">The sequence shown here is derived from an EMBL/GenBank/DDBJ whole genome shotgun (WGS) entry which is preliminary data.</text>
</comment>
<feature type="compositionally biased region" description="Pro residues" evidence="2">
    <location>
        <begin position="112"/>
        <end position="126"/>
    </location>
</feature>
<feature type="coiled-coil region" evidence="1">
    <location>
        <begin position="147"/>
        <end position="184"/>
    </location>
</feature>
<evidence type="ECO:0008006" key="5">
    <source>
        <dbReference type="Google" id="ProtNLM"/>
    </source>
</evidence>
<feature type="region of interest" description="Disordered" evidence="2">
    <location>
        <begin position="100"/>
        <end position="130"/>
    </location>
</feature>
<protein>
    <recommendedName>
        <fullName evidence="5">No apical meristem-associated C-terminal domain-containing protein</fullName>
    </recommendedName>
</protein>
<dbReference type="EMBL" id="BQNB010008612">
    <property type="protein sequence ID" value="GJS51829.1"/>
    <property type="molecule type" value="Genomic_DNA"/>
</dbReference>
<reference evidence="3" key="1">
    <citation type="journal article" date="2022" name="Int. J. Mol. Sci.">
        <title>Draft Genome of Tanacetum Coccineum: Genomic Comparison of Closely Related Tanacetum-Family Plants.</title>
        <authorList>
            <person name="Yamashiro T."/>
            <person name="Shiraishi A."/>
            <person name="Nakayama K."/>
            <person name="Satake H."/>
        </authorList>
    </citation>
    <scope>NUCLEOTIDE SEQUENCE</scope>
</reference>
<evidence type="ECO:0000256" key="1">
    <source>
        <dbReference type="SAM" id="Coils"/>
    </source>
</evidence>
<reference evidence="3" key="2">
    <citation type="submission" date="2022-01" db="EMBL/GenBank/DDBJ databases">
        <authorList>
            <person name="Yamashiro T."/>
            <person name="Shiraishi A."/>
            <person name="Satake H."/>
            <person name="Nakayama K."/>
        </authorList>
    </citation>
    <scope>NUCLEOTIDE SEQUENCE</scope>
</reference>
<keyword evidence="1" id="KW-0175">Coiled coil</keyword>
<organism evidence="3 4">
    <name type="scientific">Tanacetum coccineum</name>
    <dbReference type="NCBI Taxonomy" id="301880"/>
    <lineage>
        <taxon>Eukaryota</taxon>
        <taxon>Viridiplantae</taxon>
        <taxon>Streptophyta</taxon>
        <taxon>Embryophyta</taxon>
        <taxon>Tracheophyta</taxon>
        <taxon>Spermatophyta</taxon>
        <taxon>Magnoliopsida</taxon>
        <taxon>eudicotyledons</taxon>
        <taxon>Gunneridae</taxon>
        <taxon>Pentapetalae</taxon>
        <taxon>asterids</taxon>
        <taxon>campanulids</taxon>
        <taxon>Asterales</taxon>
        <taxon>Asteraceae</taxon>
        <taxon>Asteroideae</taxon>
        <taxon>Anthemideae</taxon>
        <taxon>Anthemidinae</taxon>
        <taxon>Tanacetum</taxon>
    </lineage>
</organism>
<gene>
    <name evidence="3" type="ORF">Tco_0625191</name>
</gene>
<name>A0ABQ4WG35_9ASTR</name>
<evidence type="ECO:0000313" key="4">
    <source>
        <dbReference type="Proteomes" id="UP001151760"/>
    </source>
</evidence>
<proteinExistence type="predicted"/>